<protein>
    <submittedName>
        <fullName evidence="7">Uncharacterized protein</fullName>
    </submittedName>
</protein>
<proteinExistence type="predicted"/>
<organism evidence="7 8">
    <name type="scientific">Citrullus colocynthis</name>
    <name type="common">colocynth</name>
    <dbReference type="NCBI Taxonomy" id="252529"/>
    <lineage>
        <taxon>Eukaryota</taxon>
        <taxon>Viridiplantae</taxon>
        <taxon>Streptophyta</taxon>
        <taxon>Embryophyta</taxon>
        <taxon>Tracheophyta</taxon>
        <taxon>Spermatophyta</taxon>
        <taxon>Magnoliopsida</taxon>
        <taxon>eudicotyledons</taxon>
        <taxon>Gunneridae</taxon>
        <taxon>Pentapetalae</taxon>
        <taxon>rosids</taxon>
        <taxon>fabids</taxon>
        <taxon>Cucurbitales</taxon>
        <taxon>Cucurbitaceae</taxon>
        <taxon>Benincaseae</taxon>
        <taxon>Citrullus</taxon>
    </lineage>
</organism>
<evidence type="ECO:0000313" key="8">
    <source>
        <dbReference type="Proteomes" id="UP001642487"/>
    </source>
</evidence>
<evidence type="ECO:0000256" key="2">
    <source>
        <dbReference type="ARBA" id="ARBA00022741"/>
    </source>
</evidence>
<name>A0ABP0YX37_9ROSI</name>
<dbReference type="InterPro" id="IPR002182">
    <property type="entry name" value="NB-ARC"/>
</dbReference>
<keyword evidence="4" id="KW-0067">ATP-binding</keyword>
<feature type="domain" description="Disease resistance N-terminal" evidence="6">
    <location>
        <begin position="9"/>
        <end position="95"/>
    </location>
</feature>
<dbReference type="SUPFAM" id="SSF52540">
    <property type="entry name" value="P-loop containing nucleoside triphosphate hydrolases"/>
    <property type="match status" value="1"/>
</dbReference>
<reference evidence="7 8" key="1">
    <citation type="submission" date="2024-03" db="EMBL/GenBank/DDBJ databases">
        <authorList>
            <person name="Gkanogiannis A."/>
            <person name="Becerra Lopez-Lavalle L."/>
        </authorList>
    </citation>
    <scope>NUCLEOTIDE SEQUENCE [LARGE SCALE GENOMIC DNA]</scope>
</reference>
<evidence type="ECO:0000259" key="6">
    <source>
        <dbReference type="Pfam" id="PF18052"/>
    </source>
</evidence>
<dbReference type="Gene3D" id="3.40.50.300">
    <property type="entry name" value="P-loop containing nucleotide triphosphate hydrolases"/>
    <property type="match status" value="1"/>
</dbReference>
<keyword evidence="2" id="KW-0547">Nucleotide-binding</keyword>
<dbReference type="InterPro" id="IPR041118">
    <property type="entry name" value="Rx_N"/>
</dbReference>
<keyword evidence="1" id="KW-0677">Repeat</keyword>
<dbReference type="Pfam" id="PF18052">
    <property type="entry name" value="Rx_N"/>
    <property type="match status" value="1"/>
</dbReference>
<evidence type="ECO:0000259" key="5">
    <source>
        <dbReference type="Pfam" id="PF00931"/>
    </source>
</evidence>
<evidence type="ECO:0000256" key="3">
    <source>
        <dbReference type="ARBA" id="ARBA00022821"/>
    </source>
</evidence>
<dbReference type="Gene3D" id="1.20.5.4130">
    <property type="match status" value="1"/>
</dbReference>
<dbReference type="Proteomes" id="UP001642487">
    <property type="component" value="Chromosome 6"/>
</dbReference>
<sequence length="214" mass="24077">MAEFLWTSAVQEVLKKVLKLAADQIGVAWGLDRELSNLSKWLLKAEAILGDINRKKLYHNSVRLWVKDLQHVVHEADDLLDELVYEDLRTKVEKGLIDKMAKKLKGIIEKLSKCYSEATPLGLVGEEFIETENDLSQIRETISKLDDFEVVGREFEVSSIVKQVVDASNQYVTSILPIVGMGGIGKTTLAKIVFNHEAIKGHFGSNFTEREGCF</sequence>
<feature type="domain" description="NB-ARC" evidence="5">
    <location>
        <begin position="160"/>
        <end position="204"/>
    </location>
</feature>
<evidence type="ECO:0000256" key="1">
    <source>
        <dbReference type="ARBA" id="ARBA00022737"/>
    </source>
</evidence>
<dbReference type="PANTHER" id="PTHR36766:SF70">
    <property type="entry name" value="DISEASE RESISTANCE PROTEIN RGA4"/>
    <property type="match status" value="1"/>
</dbReference>
<evidence type="ECO:0000256" key="4">
    <source>
        <dbReference type="ARBA" id="ARBA00022840"/>
    </source>
</evidence>
<dbReference type="PANTHER" id="PTHR36766">
    <property type="entry name" value="PLANT BROAD-SPECTRUM MILDEW RESISTANCE PROTEIN RPW8"/>
    <property type="match status" value="1"/>
</dbReference>
<accession>A0ABP0YX37</accession>
<dbReference type="EMBL" id="OZ021740">
    <property type="protein sequence ID" value="CAK9324916.1"/>
    <property type="molecule type" value="Genomic_DNA"/>
</dbReference>
<evidence type="ECO:0000313" key="7">
    <source>
        <dbReference type="EMBL" id="CAK9324916.1"/>
    </source>
</evidence>
<dbReference type="Pfam" id="PF00931">
    <property type="entry name" value="NB-ARC"/>
    <property type="match status" value="1"/>
</dbReference>
<keyword evidence="8" id="KW-1185">Reference proteome</keyword>
<keyword evidence="3" id="KW-0611">Plant defense</keyword>
<dbReference type="InterPro" id="IPR027417">
    <property type="entry name" value="P-loop_NTPase"/>
</dbReference>
<gene>
    <name evidence="7" type="ORF">CITCOLO1_LOCUS17164</name>
</gene>